<evidence type="ECO:0000313" key="2">
    <source>
        <dbReference type="EMBL" id="KAK5854481.1"/>
    </source>
</evidence>
<organism evidence="2 3">
    <name type="scientific">Eleginops maclovinus</name>
    <name type="common">Patagonian blennie</name>
    <name type="synonym">Eleginus maclovinus</name>
    <dbReference type="NCBI Taxonomy" id="56733"/>
    <lineage>
        <taxon>Eukaryota</taxon>
        <taxon>Metazoa</taxon>
        <taxon>Chordata</taxon>
        <taxon>Craniata</taxon>
        <taxon>Vertebrata</taxon>
        <taxon>Euteleostomi</taxon>
        <taxon>Actinopterygii</taxon>
        <taxon>Neopterygii</taxon>
        <taxon>Teleostei</taxon>
        <taxon>Neoteleostei</taxon>
        <taxon>Acanthomorphata</taxon>
        <taxon>Eupercaria</taxon>
        <taxon>Perciformes</taxon>
        <taxon>Notothenioidei</taxon>
        <taxon>Eleginopidae</taxon>
        <taxon>Eleginops</taxon>
    </lineage>
</organism>
<feature type="compositionally biased region" description="Basic and acidic residues" evidence="1">
    <location>
        <begin position="130"/>
        <end position="141"/>
    </location>
</feature>
<dbReference type="EMBL" id="JAUZQC010000018">
    <property type="protein sequence ID" value="KAK5854481.1"/>
    <property type="molecule type" value="Genomic_DNA"/>
</dbReference>
<evidence type="ECO:0000313" key="3">
    <source>
        <dbReference type="Proteomes" id="UP001346869"/>
    </source>
</evidence>
<dbReference type="AlphaFoldDB" id="A0AAN7X4K7"/>
<keyword evidence="3" id="KW-1185">Reference proteome</keyword>
<feature type="region of interest" description="Disordered" evidence="1">
    <location>
        <begin position="121"/>
        <end position="141"/>
    </location>
</feature>
<reference evidence="2 3" key="1">
    <citation type="journal article" date="2023" name="Genes (Basel)">
        <title>Chromosome-Level Genome Assembly and Circadian Gene Repertoire of the Patagonia Blennie Eleginops maclovinus-The Closest Ancestral Proxy of Antarctic Cryonotothenioids.</title>
        <authorList>
            <person name="Cheng C.C."/>
            <person name="Rivera-Colon A.G."/>
            <person name="Minhas B.F."/>
            <person name="Wilson L."/>
            <person name="Rayamajhi N."/>
            <person name="Vargas-Chacoff L."/>
            <person name="Catchen J.M."/>
        </authorList>
    </citation>
    <scope>NUCLEOTIDE SEQUENCE [LARGE SCALE GENOMIC DNA]</scope>
    <source>
        <strain evidence="2">JMC-PN-2008</strain>
    </source>
</reference>
<sequence length="141" mass="15594">MSDYPPNLHACSLEVSGNVLTTIAAQPRSQAGPGLTGVEEEGEQRSLKQCAYSLTPEFARQQLHYTDDSRIFTDETLRIATPRAIVIQSPGSAQPSDLKPTNSVLPVNTLRWSRKAWANQELAQNRSRGRSTESRRIKSSN</sequence>
<evidence type="ECO:0000256" key="1">
    <source>
        <dbReference type="SAM" id="MobiDB-lite"/>
    </source>
</evidence>
<dbReference type="Proteomes" id="UP001346869">
    <property type="component" value="Unassembled WGS sequence"/>
</dbReference>
<reference evidence="2 3" key="2">
    <citation type="journal article" date="2023" name="Mol. Biol. Evol.">
        <title>Genomics of Secondarily Temperate Adaptation in the Only Non-Antarctic Icefish.</title>
        <authorList>
            <person name="Rivera-Colon A.G."/>
            <person name="Rayamajhi N."/>
            <person name="Minhas B.F."/>
            <person name="Madrigal G."/>
            <person name="Bilyk K.T."/>
            <person name="Yoon V."/>
            <person name="Hune M."/>
            <person name="Gregory S."/>
            <person name="Cheng C.H.C."/>
            <person name="Catchen J.M."/>
        </authorList>
    </citation>
    <scope>NUCLEOTIDE SEQUENCE [LARGE SCALE GENOMIC DNA]</scope>
    <source>
        <strain evidence="2">JMC-PN-2008</strain>
    </source>
</reference>
<protein>
    <submittedName>
        <fullName evidence="2">Uncharacterized protein</fullName>
    </submittedName>
</protein>
<name>A0AAN7X4K7_ELEMC</name>
<gene>
    <name evidence="2" type="ORF">PBY51_004671</name>
</gene>
<accession>A0AAN7X4K7</accession>
<comment type="caution">
    <text evidence="2">The sequence shown here is derived from an EMBL/GenBank/DDBJ whole genome shotgun (WGS) entry which is preliminary data.</text>
</comment>
<proteinExistence type="predicted"/>